<evidence type="ECO:0000256" key="6">
    <source>
        <dbReference type="ARBA" id="ARBA00022729"/>
    </source>
</evidence>
<dbReference type="PANTHER" id="PTHR33478">
    <property type="entry name" value="EXTRACELLULAR METALLOPROTEINASE MEP"/>
    <property type="match status" value="1"/>
</dbReference>
<dbReference type="PRINTS" id="PR00999">
    <property type="entry name" value="FUNGALYSIN"/>
</dbReference>
<keyword evidence="13" id="KW-0812">Transmembrane</keyword>
<evidence type="ECO:0000313" key="15">
    <source>
        <dbReference type="EMBL" id="CAG8594442.1"/>
    </source>
</evidence>
<name>A0A9N9GB51_9GLOM</name>
<dbReference type="Proteomes" id="UP000789706">
    <property type="component" value="Unassembled WGS sequence"/>
</dbReference>
<dbReference type="InterPro" id="IPR050371">
    <property type="entry name" value="Fungal_virulence_M36"/>
</dbReference>
<keyword evidence="4 12" id="KW-0645">Protease</keyword>
<evidence type="ECO:0000256" key="10">
    <source>
        <dbReference type="ARBA" id="ARBA00023145"/>
    </source>
</evidence>
<dbReference type="InterPro" id="IPR027268">
    <property type="entry name" value="Peptidase_M4/M1_CTD_sf"/>
</dbReference>
<dbReference type="SUPFAM" id="SSF55486">
    <property type="entry name" value="Metalloproteases ('zincins'), catalytic domain"/>
    <property type="match status" value="1"/>
</dbReference>
<evidence type="ECO:0000256" key="1">
    <source>
        <dbReference type="ARBA" id="ARBA00004613"/>
    </source>
</evidence>
<comment type="caution">
    <text evidence="15">The sequence shown here is derived from an EMBL/GenBank/DDBJ whole genome shotgun (WGS) entry which is preliminary data.</text>
</comment>
<evidence type="ECO:0000256" key="2">
    <source>
        <dbReference type="ARBA" id="ARBA00006006"/>
    </source>
</evidence>
<evidence type="ECO:0000256" key="11">
    <source>
        <dbReference type="PIRSR" id="PIRSR601842-2"/>
    </source>
</evidence>
<keyword evidence="7 12" id="KW-0378">Hydrolase</keyword>
<keyword evidence="5 11" id="KW-0479">Metal-binding</keyword>
<comment type="subcellular location">
    <subcellularLocation>
        <location evidence="1 12">Secreted</location>
    </subcellularLocation>
</comment>
<keyword evidence="16" id="KW-1185">Reference proteome</keyword>
<sequence length="658" mass="74664">MKLVKLSLLGWTLLYLTSATQGKHGHHHHNKESKVHVTSPFGRLENFGPELNHRHYEAPSIEKYGTFSGPSLFDPNKIATNFIKTKLHPETDFIIKNSYKSEHNGVTHIYFKQIVNGLPVSNSDLNVNVDRFGRIISYGDSFANPKKSSFSKRPLPRPSKNHEEEKLIDQINNKEFVGGSHHSQFTLNKRKNGNNDRRHYESYESNDLNYNIINDKSEVISPEKALQSFMRFIDKEITHPEKITYTEYNSLDNSEPKILLSNVPFSLSDVKMSQAYIQTDEQLLQLVWEIEIEMENNWYNGHINAHTGKVMALMDWVSDATYNVFPFGINDPSDGDRKLEENPHDIIASPYGWHSQGKKNFTNTIGNNVYAHENLKGRYEWENNYRPEVAGNFQQDNHGKGGLDKDPVIANAQDDGQHGKMRMYVWNVISPWRDGGPANSGCLGWGESGGMGEGWGDFFATIFRMNSSHTRTKDFGMGDWANGGEGIRKYPYSTSLKTNPETFIYLDKPGYWGVHAKGAVWAEILYEVYWNLVDKHGFTSEWLPPVDNNPTSFFNWYSKRFLVNAIKTPKHGNTLTLQLVVDGLKLQPCRPSFIDARNAIIQADEILTNGDNRCEIWKGFAKRGLGVKAKVITVVIVLTAIVVIVVVLVEEGGDDGSD</sequence>
<keyword evidence="3 12" id="KW-0964">Secreted</keyword>
<feature type="transmembrane region" description="Helical" evidence="13">
    <location>
        <begin position="631"/>
        <end position="649"/>
    </location>
</feature>
<dbReference type="InterPro" id="IPR011096">
    <property type="entry name" value="FTP_domain"/>
</dbReference>
<comment type="cofactor">
    <cofactor evidence="11">
        <name>Zn(2+)</name>
        <dbReference type="ChEBI" id="CHEBI:29105"/>
    </cofactor>
    <text evidence="11">Binds 1 zinc ion per subunit.</text>
</comment>
<feature type="signal peptide" evidence="12">
    <location>
        <begin position="1"/>
        <end position="22"/>
    </location>
</feature>
<evidence type="ECO:0000256" key="4">
    <source>
        <dbReference type="ARBA" id="ARBA00022670"/>
    </source>
</evidence>
<dbReference type="AlphaFoldDB" id="A0A9N9GB51"/>
<dbReference type="GO" id="GO:0005615">
    <property type="term" value="C:extracellular space"/>
    <property type="evidence" value="ECO:0007669"/>
    <property type="project" value="InterPro"/>
</dbReference>
<reference evidence="15" key="1">
    <citation type="submission" date="2021-06" db="EMBL/GenBank/DDBJ databases">
        <authorList>
            <person name="Kallberg Y."/>
            <person name="Tangrot J."/>
            <person name="Rosling A."/>
        </authorList>
    </citation>
    <scope>NUCLEOTIDE SEQUENCE</scope>
    <source>
        <strain evidence="15">AZ414A</strain>
    </source>
</reference>
<gene>
    <name evidence="15" type="ORF">DEBURN_LOCUS9218</name>
</gene>
<protein>
    <recommendedName>
        <fullName evidence="12">Extracellular metalloproteinase</fullName>
        <ecNumber evidence="12">3.4.24.-</ecNumber>
    </recommendedName>
    <alternativeName>
        <fullName evidence="12">Fungalysin</fullName>
    </alternativeName>
</protein>
<feature type="domain" description="FTP" evidence="14">
    <location>
        <begin position="92"/>
        <end position="142"/>
    </location>
</feature>
<feature type="chain" id="PRO_5040544969" description="Extracellular metalloproteinase" evidence="12">
    <location>
        <begin position="23"/>
        <end position="658"/>
    </location>
</feature>
<keyword evidence="10 12" id="KW-0865">Zymogen</keyword>
<feature type="binding site" evidence="11">
    <location>
        <position position="319"/>
    </location>
    <ligand>
        <name>Zn(2+)</name>
        <dbReference type="ChEBI" id="CHEBI:29105"/>
        <note>catalytic</note>
    </ligand>
</feature>
<dbReference type="OrthoDB" id="3227768at2759"/>
<comment type="similarity">
    <text evidence="2 12">Belongs to the peptidase M36 family.</text>
</comment>
<accession>A0A9N9GB51</accession>
<dbReference type="GO" id="GO:0004222">
    <property type="term" value="F:metalloendopeptidase activity"/>
    <property type="evidence" value="ECO:0007669"/>
    <property type="project" value="InterPro"/>
</dbReference>
<evidence type="ECO:0000256" key="12">
    <source>
        <dbReference type="RuleBase" id="RU364017"/>
    </source>
</evidence>
<proteinExistence type="inferred from homology"/>
<dbReference type="CDD" id="cd09596">
    <property type="entry name" value="M36"/>
    <property type="match status" value="1"/>
</dbReference>
<keyword evidence="6 12" id="KW-0732">Signal</keyword>
<evidence type="ECO:0000313" key="16">
    <source>
        <dbReference type="Proteomes" id="UP000789706"/>
    </source>
</evidence>
<dbReference type="EMBL" id="CAJVPK010001657">
    <property type="protein sequence ID" value="CAG8594442.1"/>
    <property type="molecule type" value="Genomic_DNA"/>
</dbReference>
<dbReference type="PANTHER" id="PTHR33478:SF1">
    <property type="entry name" value="EXTRACELLULAR METALLOPROTEINASE MEP"/>
    <property type="match status" value="1"/>
</dbReference>
<dbReference type="Gene3D" id="3.10.170.10">
    <property type="match status" value="2"/>
</dbReference>
<keyword evidence="13" id="KW-0472">Membrane</keyword>
<evidence type="ECO:0000256" key="5">
    <source>
        <dbReference type="ARBA" id="ARBA00022723"/>
    </source>
</evidence>
<keyword evidence="9 12" id="KW-0482">Metalloprotease</keyword>
<dbReference type="GO" id="GO:0006508">
    <property type="term" value="P:proteolysis"/>
    <property type="evidence" value="ECO:0007669"/>
    <property type="project" value="UniProtKB-KW"/>
</dbReference>
<feature type="binding site" evidence="11">
    <location>
        <position position="453"/>
    </location>
    <ligand>
        <name>Zn(2+)</name>
        <dbReference type="ChEBI" id="CHEBI:29105"/>
        <note>catalytic</note>
    </ligand>
</feature>
<evidence type="ECO:0000256" key="13">
    <source>
        <dbReference type="SAM" id="Phobius"/>
    </source>
</evidence>
<keyword evidence="13" id="KW-1133">Transmembrane helix</keyword>
<dbReference type="EC" id="3.4.24.-" evidence="12"/>
<dbReference type="InterPro" id="IPR001842">
    <property type="entry name" value="Peptidase_M36"/>
</dbReference>
<evidence type="ECO:0000256" key="9">
    <source>
        <dbReference type="ARBA" id="ARBA00023049"/>
    </source>
</evidence>
<evidence type="ECO:0000256" key="3">
    <source>
        <dbReference type="ARBA" id="ARBA00022525"/>
    </source>
</evidence>
<evidence type="ECO:0000256" key="7">
    <source>
        <dbReference type="ARBA" id="ARBA00022801"/>
    </source>
</evidence>
<evidence type="ECO:0000259" key="14">
    <source>
        <dbReference type="Pfam" id="PF07504"/>
    </source>
</evidence>
<dbReference type="Gene3D" id="1.10.390.10">
    <property type="entry name" value="Neutral Protease Domain 2"/>
    <property type="match status" value="1"/>
</dbReference>
<organism evidence="15 16">
    <name type="scientific">Diversispora eburnea</name>
    <dbReference type="NCBI Taxonomy" id="1213867"/>
    <lineage>
        <taxon>Eukaryota</taxon>
        <taxon>Fungi</taxon>
        <taxon>Fungi incertae sedis</taxon>
        <taxon>Mucoromycota</taxon>
        <taxon>Glomeromycotina</taxon>
        <taxon>Glomeromycetes</taxon>
        <taxon>Diversisporales</taxon>
        <taxon>Diversisporaceae</taxon>
        <taxon>Diversispora</taxon>
    </lineage>
</organism>
<keyword evidence="8 11" id="KW-0862">Zinc</keyword>
<evidence type="ECO:0000256" key="8">
    <source>
        <dbReference type="ARBA" id="ARBA00022833"/>
    </source>
</evidence>
<dbReference type="Pfam" id="PF07504">
    <property type="entry name" value="FTP"/>
    <property type="match status" value="1"/>
</dbReference>
<dbReference type="GO" id="GO:0008270">
    <property type="term" value="F:zinc ion binding"/>
    <property type="evidence" value="ECO:0007669"/>
    <property type="project" value="InterPro"/>
</dbReference>
<dbReference type="Pfam" id="PF02128">
    <property type="entry name" value="Peptidase_M36"/>
    <property type="match status" value="2"/>
</dbReference>